<evidence type="ECO:0000313" key="2">
    <source>
        <dbReference type="EMBL" id="AIB16362.1"/>
    </source>
</evidence>
<dbReference type="RefSeq" id="WP_051658767.1">
    <property type="nucleotide sequence ID" value="NZ_CP007797.1"/>
</dbReference>
<evidence type="ECO:0000313" key="3">
    <source>
        <dbReference type="Proteomes" id="UP000027186"/>
    </source>
</evidence>
<geneLocation type="plasmid" evidence="2 3">
    <name>AbAZ39_p4</name>
</geneLocation>
<feature type="chain" id="PRO_5001587074" description="DUF2066 domain-containing protein" evidence="1">
    <location>
        <begin position="20"/>
        <end position="248"/>
    </location>
</feature>
<dbReference type="KEGG" id="abq:ABAZ39_31410"/>
<organism evidence="2 3">
    <name type="scientific">Azospirillum argentinense</name>
    <dbReference type="NCBI Taxonomy" id="2970906"/>
    <lineage>
        <taxon>Bacteria</taxon>
        <taxon>Pseudomonadati</taxon>
        <taxon>Pseudomonadota</taxon>
        <taxon>Alphaproteobacteria</taxon>
        <taxon>Rhodospirillales</taxon>
        <taxon>Azospirillaceae</taxon>
        <taxon>Azospirillum</taxon>
    </lineage>
</organism>
<feature type="signal peptide" evidence="1">
    <location>
        <begin position="1"/>
        <end position="19"/>
    </location>
</feature>
<evidence type="ECO:0008006" key="4">
    <source>
        <dbReference type="Google" id="ProtNLM"/>
    </source>
</evidence>
<name>A0A060DUC1_9PROT</name>
<protein>
    <recommendedName>
        <fullName evidence="4">DUF2066 domain-containing protein</fullName>
    </recommendedName>
</protein>
<dbReference type="AlphaFoldDB" id="A0A060DUC1"/>
<dbReference type="EMBL" id="CP007797">
    <property type="protein sequence ID" value="AIB16362.1"/>
    <property type="molecule type" value="Genomic_DNA"/>
</dbReference>
<accession>A0A060DUC1</accession>
<keyword evidence="2" id="KW-0614">Plasmid</keyword>
<reference evidence="2 3" key="1">
    <citation type="journal article" date="2014" name="Genome Announc.">
        <title>Complete Genome Sequence of the Model Rhizosphere Strain Azospirillum brasilense Az39, Successfully Applied in Agriculture.</title>
        <authorList>
            <person name="Rivera D."/>
            <person name="Revale S."/>
            <person name="Molina R."/>
            <person name="Gualpa J."/>
            <person name="Puente M."/>
            <person name="Maroniche G."/>
            <person name="Paris G."/>
            <person name="Baker D."/>
            <person name="Clavijo B."/>
            <person name="McLay K."/>
            <person name="Spaepen S."/>
            <person name="Perticari A."/>
            <person name="Vazquez M."/>
            <person name="Wisniewski-Dye F."/>
            <person name="Watkins C."/>
            <person name="Martinez-Abarca F."/>
            <person name="Vanderleyden J."/>
            <person name="Cassan F."/>
        </authorList>
    </citation>
    <scope>NUCLEOTIDE SEQUENCE [LARGE SCALE GENOMIC DNA]</scope>
    <source>
        <strain evidence="2 3">Az39</strain>
        <plasmid evidence="2">AbAZ39_p4</plasmid>
    </source>
</reference>
<gene>
    <name evidence="2" type="ORF">ABAZ39_31410</name>
</gene>
<sequence>MRRLALALALILATAPAFAQVVAQHLFFEAVPAGAPSGASYEARQRLTERARTELLPAILDAAGLDGAAAVADLRMGGYRLHTNPSLHLTLRLEDGPADRLAGAIAWSLEQDSVLVADFDSADGATGYALVRFPAGSLTPDRAQRFFLAAAAEHEGLGGGYTAFGDTLLFLNLRSADGTPYNGLPDEAFAEFLRRASDAFPGAVLAATGRADARLVLQPPQPDSPALAPLRARHAALVSEILTTEPAR</sequence>
<evidence type="ECO:0000256" key="1">
    <source>
        <dbReference type="SAM" id="SignalP"/>
    </source>
</evidence>
<keyword evidence="1" id="KW-0732">Signal</keyword>
<proteinExistence type="predicted"/>
<dbReference type="Proteomes" id="UP000027186">
    <property type="component" value="Plasmid AbAZ39_p4"/>
</dbReference>